<evidence type="ECO:0000313" key="4">
    <source>
        <dbReference type="Proteomes" id="UP000324222"/>
    </source>
</evidence>
<feature type="region of interest" description="Disordered" evidence="2">
    <location>
        <begin position="1"/>
        <end position="32"/>
    </location>
</feature>
<feature type="compositionally biased region" description="Polar residues" evidence="2">
    <location>
        <begin position="69"/>
        <end position="93"/>
    </location>
</feature>
<dbReference type="Proteomes" id="UP000324222">
    <property type="component" value="Unassembled WGS sequence"/>
</dbReference>
<accession>A0A5B7EYZ6</accession>
<keyword evidence="4" id="KW-1185">Reference proteome</keyword>
<gene>
    <name evidence="3" type="ORF">E2C01_031852</name>
</gene>
<feature type="coiled-coil region" evidence="1">
    <location>
        <begin position="106"/>
        <end position="133"/>
    </location>
</feature>
<name>A0A5B7EYZ6_PORTR</name>
<comment type="caution">
    <text evidence="3">The sequence shown here is derived from an EMBL/GenBank/DDBJ whole genome shotgun (WGS) entry which is preliminary data.</text>
</comment>
<reference evidence="3 4" key="1">
    <citation type="submission" date="2019-05" db="EMBL/GenBank/DDBJ databases">
        <title>Another draft genome of Portunus trituberculatus and its Hox gene families provides insights of decapod evolution.</title>
        <authorList>
            <person name="Jeong J.-H."/>
            <person name="Song I."/>
            <person name="Kim S."/>
            <person name="Choi T."/>
            <person name="Kim D."/>
            <person name="Ryu S."/>
            <person name="Kim W."/>
        </authorList>
    </citation>
    <scope>NUCLEOTIDE SEQUENCE [LARGE SCALE GENOMIC DNA]</scope>
    <source>
        <tissue evidence="3">Muscle</tissue>
    </source>
</reference>
<proteinExistence type="predicted"/>
<feature type="region of interest" description="Disordered" evidence="2">
    <location>
        <begin position="60"/>
        <end position="106"/>
    </location>
</feature>
<keyword evidence="1" id="KW-0175">Coiled coil</keyword>
<evidence type="ECO:0000256" key="2">
    <source>
        <dbReference type="SAM" id="MobiDB-lite"/>
    </source>
</evidence>
<dbReference type="EMBL" id="VSRR010004043">
    <property type="protein sequence ID" value="MPC38346.1"/>
    <property type="molecule type" value="Genomic_DNA"/>
</dbReference>
<protein>
    <submittedName>
        <fullName evidence="3">Uncharacterized protein</fullName>
    </submittedName>
</protein>
<dbReference type="AlphaFoldDB" id="A0A5B7EYZ6"/>
<feature type="compositionally biased region" description="Polar residues" evidence="2">
    <location>
        <begin position="1"/>
        <end position="23"/>
    </location>
</feature>
<evidence type="ECO:0000313" key="3">
    <source>
        <dbReference type="EMBL" id="MPC38346.1"/>
    </source>
</evidence>
<sequence>MSSLNNAPKTSRPEATSGPSLDNPTKEYLHSNYTKAQLQSHCRTAGLSPVWASKEQLVDMIMKQHQQDDSAPTSQPRESPTASPPHTTEATSPNTPPSPAHLKDEVGRLQEIIISQNREIESLEKQIQQANSAVQTLS</sequence>
<evidence type="ECO:0000256" key="1">
    <source>
        <dbReference type="SAM" id="Coils"/>
    </source>
</evidence>
<organism evidence="3 4">
    <name type="scientific">Portunus trituberculatus</name>
    <name type="common">Swimming crab</name>
    <name type="synonym">Neptunus trituberculatus</name>
    <dbReference type="NCBI Taxonomy" id="210409"/>
    <lineage>
        <taxon>Eukaryota</taxon>
        <taxon>Metazoa</taxon>
        <taxon>Ecdysozoa</taxon>
        <taxon>Arthropoda</taxon>
        <taxon>Crustacea</taxon>
        <taxon>Multicrustacea</taxon>
        <taxon>Malacostraca</taxon>
        <taxon>Eumalacostraca</taxon>
        <taxon>Eucarida</taxon>
        <taxon>Decapoda</taxon>
        <taxon>Pleocyemata</taxon>
        <taxon>Brachyura</taxon>
        <taxon>Eubrachyura</taxon>
        <taxon>Portunoidea</taxon>
        <taxon>Portunidae</taxon>
        <taxon>Portuninae</taxon>
        <taxon>Portunus</taxon>
    </lineage>
</organism>